<evidence type="ECO:0000313" key="5">
    <source>
        <dbReference type="Proteomes" id="UP000195141"/>
    </source>
</evidence>
<dbReference type="Gene3D" id="1.10.1660.10">
    <property type="match status" value="1"/>
</dbReference>
<proteinExistence type="predicted"/>
<dbReference type="PROSITE" id="PS50937">
    <property type="entry name" value="HTH_MERR_2"/>
    <property type="match status" value="1"/>
</dbReference>
<feature type="domain" description="HTH merR-type" evidence="2">
    <location>
        <begin position="7"/>
        <end position="76"/>
    </location>
</feature>
<dbReference type="SMART" id="SM00422">
    <property type="entry name" value="HTH_MERR"/>
    <property type="match status" value="1"/>
</dbReference>
<dbReference type="RefSeq" id="WP_086348480.1">
    <property type="nucleotide sequence ID" value="NZ_CP147247.1"/>
</dbReference>
<accession>A0A242K829</accession>
<reference evidence="3" key="1">
    <citation type="submission" date="2017-05" db="EMBL/GenBank/DDBJ databases">
        <title>The Genome Sequence of Enterococcus sp. 9E7_DIV0242.</title>
        <authorList>
            <consortium name="The Broad Institute Genomics Platform"/>
            <consortium name="The Broad Institute Genomic Center for Infectious Diseases"/>
            <person name="Earl A."/>
            <person name="Manson A."/>
            <person name="Schwartman J."/>
            <person name="Gilmore M."/>
            <person name="Abouelleil A."/>
            <person name="Cao P."/>
            <person name="Chapman S."/>
            <person name="Cusick C."/>
            <person name="Shea T."/>
            <person name="Young S."/>
            <person name="Neafsey D."/>
            <person name="Nusbaum C."/>
            <person name="Birren B."/>
        </authorList>
    </citation>
    <scope>NUCLEOTIDE SEQUENCE [LARGE SCALE GENOMIC DNA]</scope>
    <source>
        <strain evidence="3">9E7_DIV0242</strain>
    </source>
</reference>
<dbReference type="AlphaFoldDB" id="A0A242K829"/>
<dbReference type="OrthoDB" id="9814833at2"/>
<reference evidence="4" key="3">
    <citation type="submission" date="2024-03" db="EMBL/GenBank/DDBJ databases">
        <title>The Genome Sequence of Enterococcus sp. DIV0242b.</title>
        <authorList>
            <consortium name="The Broad Institute Genomics Platform"/>
            <consortium name="The Broad Institute Microbial Omics Core"/>
            <consortium name="The Broad Institute Genomic Center for Infectious Diseases"/>
            <person name="Earl A."/>
            <person name="Manson A."/>
            <person name="Gilmore M."/>
            <person name="Schwartman J."/>
            <person name="Shea T."/>
            <person name="Abouelleil A."/>
            <person name="Cao P."/>
            <person name="Chapman S."/>
            <person name="Cusick C."/>
            <person name="Young S."/>
            <person name="Neafsey D."/>
            <person name="Nusbaum C."/>
            <person name="Birren B."/>
        </authorList>
    </citation>
    <scope>NUCLEOTIDE SEQUENCE</scope>
    <source>
        <strain evidence="4">9E7_DIV0242</strain>
    </source>
</reference>
<dbReference type="EMBL" id="CP147247">
    <property type="protein sequence ID" value="WYJ90835.1"/>
    <property type="molecule type" value="Genomic_DNA"/>
</dbReference>
<reference evidence="4" key="2">
    <citation type="submission" date="2017-05" db="EMBL/GenBank/DDBJ databases">
        <authorList>
            <consortium name="The Broad Institute Genomics Platform"/>
            <consortium name="The Broad Institute Genomic Center for Infectious Diseases"/>
            <person name="Earl A."/>
            <person name="Manson A."/>
            <person name="Schwartman J."/>
            <person name="Gilmore M."/>
            <person name="Abouelleil A."/>
            <person name="Cao P."/>
            <person name="Chapman S."/>
            <person name="Cusick C."/>
            <person name="Shea T."/>
            <person name="Young S."/>
            <person name="Neafsey D."/>
            <person name="Nusbaum C."/>
            <person name="Birren B."/>
        </authorList>
    </citation>
    <scope>NUCLEOTIDE SEQUENCE</scope>
    <source>
        <strain evidence="4">9E7_DIV0242</strain>
    </source>
</reference>
<dbReference type="InterPro" id="IPR047057">
    <property type="entry name" value="MerR_fam"/>
</dbReference>
<evidence type="ECO:0000259" key="2">
    <source>
        <dbReference type="PROSITE" id="PS50937"/>
    </source>
</evidence>
<dbReference type="PANTHER" id="PTHR30204">
    <property type="entry name" value="REDOX-CYCLING DRUG-SENSING TRANSCRIPTIONAL ACTIVATOR SOXR"/>
    <property type="match status" value="1"/>
</dbReference>
<evidence type="ECO:0000256" key="1">
    <source>
        <dbReference type="ARBA" id="ARBA00023125"/>
    </source>
</evidence>
<dbReference type="SUPFAM" id="SSF46955">
    <property type="entry name" value="Putative DNA-binding domain"/>
    <property type="match status" value="1"/>
</dbReference>
<dbReference type="InterPro" id="IPR009061">
    <property type="entry name" value="DNA-bd_dom_put_sf"/>
</dbReference>
<dbReference type="Proteomes" id="UP000195141">
    <property type="component" value="Chromosome"/>
</dbReference>
<dbReference type="GO" id="GO:0003700">
    <property type="term" value="F:DNA-binding transcription factor activity"/>
    <property type="evidence" value="ECO:0007669"/>
    <property type="project" value="InterPro"/>
</dbReference>
<keyword evidence="1" id="KW-0238">DNA-binding</keyword>
<dbReference type="EMBL" id="NGMM01000002">
    <property type="protein sequence ID" value="OTP17229.1"/>
    <property type="molecule type" value="Genomic_DNA"/>
</dbReference>
<dbReference type="PANTHER" id="PTHR30204:SF85">
    <property type="entry name" value="MULTIDRUG-EFFLUX TRANSPORTER 2 REGULATOR"/>
    <property type="match status" value="1"/>
</dbReference>
<name>A0A242K829_9ENTE</name>
<dbReference type="InterPro" id="IPR011256">
    <property type="entry name" value="Reg_factor_effector_dom_sf"/>
</dbReference>
<evidence type="ECO:0000313" key="3">
    <source>
        <dbReference type="EMBL" id="OTP17229.1"/>
    </source>
</evidence>
<keyword evidence="5" id="KW-1185">Reference proteome</keyword>
<dbReference type="Gene3D" id="3.20.80.10">
    <property type="entry name" value="Regulatory factor, effector binding domain"/>
    <property type="match status" value="1"/>
</dbReference>
<sequence length="271" mass="31981">MNDKADYLSISEFAALSGIKRKTLIYYDQIDLLKPRKVSDKGYRYYHYHQLYAINMIIFFKDIGMSLEEIKEYSQLQSADQIIALIQNQKEKIRQKQLYYNRMEKMVDLQIQSLKETEHVDSDSIALTYHEEVPLFFSDKSYHSVNSRVSVSLSELYQQCSAAGYEFPYPSGMAIFMDETYIVEKSATRYYVKVPESVAVRPKGRYLEYYVRGHAEYQIGHEKLIEYARNHGFSMTNTLYIDFIQNELVAENFDDFIMKMMIQVEGNEKEQ</sequence>
<evidence type="ECO:0000313" key="4">
    <source>
        <dbReference type="EMBL" id="WYJ90835.1"/>
    </source>
</evidence>
<dbReference type="InterPro" id="IPR000551">
    <property type="entry name" value="MerR-type_HTH_dom"/>
</dbReference>
<dbReference type="Pfam" id="PF13411">
    <property type="entry name" value="MerR_1"/>
    <property type="match status" value="1"/>
</dbReference>
<protein>
    <recommendedName>
        <fullName evidence="2">HTH merR-type domain-containing protein</fullName>
    </recommendedName>
</protein>
<gene>
    <name evidence="3" type="ORF">A5888_001367</name>
    <name evidence="4" type="ORF">A5888_002603</name>
</gene>
<dbReference type="SUPFAM" id="SSF55136">
    <property type="entry name" value="Probable bacterial effector-binding domain"/>
    <property type="match status" value="1"/>
</dbReference>
<organism evidence="3">
    <name type="scientific">Candidatus Enterococcus clewellii</name>
    <dbReference type="NCBI Taxonomy" id="1834193"/>
    <lineage>
        <taxon>Bacteria</taxon>
        <taxon>Bacillati</taxon>
        <taxon>Bacillota</taxon>
        <taxon>Bacilli</taxon>
        <taxon>Lactobacillales</taxon>
        <taxon>Enterococcaceae</taxon>
        <taxon>Enterococcus</taxon>
    </lineage>
</organism>
<dbReference type="GO" id="GO:0003677">
    <property type="term" value="F:DNA binding"/>
    <property type="evidence" value="ECO:0007669"/>
    <property type="project" value="UniProtKB-KW"/>
</dbReference>